<dbReference type="PROSITE" id="PS50908">
    <property type="entry name" value="RWD"/>
    <property type="match status" value="1"/>
</dbReference>
<evidence type="ECO:0000256" key="2">
    <source>
        <dbReference type="ARBA" id="ARBA00004496"/>
    </source>
</evidence>
<reference evidence="7 8" key="1">
    <citation type="submission" date="2022-05" db="EMBL/GenBank/DDBJ databases">
        <title>A multi-omics perspective on studying reproductive biology in Daphnia sinensis.</title>
        <authorList>
            <person name="Jia J."/>
        </authorList>
    </citation>
    <scope>NUCLEOTIDE SEQUENCE [LARGE SCALE GENOMIC DNA]</scope>
    <source>
        <strain evidence="7 8">WSL</strain>
    </source>
</reference>
<evidence type="ECO:0000313" key="8">
    <source>
        <dbReference type="Proteomes" id="UP000820818"/>
    </source>
</evidence>
<dbReference type="CDD" id="cd24164">
    <property type="entry name" value="RWDD3_C"/>
    <property type="match status" value="1"/>
</dbReference>
<comment type="caution">
    <text evidence="7">The sequence shown here is derived from an EMBL/GenBank/DDBJ whole genome shotgun (WGS) entry which is preliminary data.</text>
</comment>
<keyword evidence="5" id="KW-0539">Nucleus</keyword>
<dbReference type="GO" id="GO:0033235">
    <property type="term" value="P:positive regulation of protein sumoylation"/>
    <property type="evidence" value="ECO:0007669"/>
    <property type="project" value="InterPro"/>
</dbReference>
<dbReference type="Gene3D" id="3.10.110.10">
    <property type="entry name" value="Ubiquitin Conjugating Enzyme"/>
    <property type="match status" value="1"/>
</dbReference>
<dbReference type="Pfam" id="PF05773">
    <property type="entry name" value="RWD"/>
    <property type="match status" value="1"/>
</dbReference>
<name>A0AAD5L5V0_9CRUS</name>
<dbReference type="PANTHER" id="PTHR15628">
    <property type="entry name" value="RWD DOMAIN-CONTAINING PROTEIN 3"/>
    <property type="match status" value="1"/>
</dbReference>
<gene>
    <name evidence="7" type="ORF">GHT06_009589</name>
</gene>
<dbReference type="SMART" id="SM00591">
    <property type="entry name" value="RWD"/>
    <property type="match status" value="1"/>
</dbReference>
<evidence type="ECO:0000256" key="5">
    <source>
        <dbReference type="ARBA" id="ARBA00023242"/>
    </source>
</evidence>
<organism evidence="7 8">
    <name type="scientific">Daphnia sinensis</name>
    <dbReference type="NCBI Taxonomy" id="1820382"/>
    <lineage>
        <taxon>Eukaryota</taxon>
        <taxon>Metazoa</taxon>
        <taxon>Ecdysozoa</taxon>
        <taxon>Arthropoda</taxon>
        <taxon>Crustacea</taxon>
        <taxon>Branchiopoda</taxon>
        <taxon>Diplostraca</taxon>
        <taxon>Cladocera</taxon>
        <taxon>Anomopoda</taxon>
        <taxon>Daphniidae</taxon>
        <taxon>Daphnia</taxon>
        <taxon>Daphnia similis group</taxon>
    </lineage>
</organism>
<dbReference type="Proteomes" id="UP000820818">
    <property type="component" value="Linkage Group LG1"/>
</dbReference>
<dbReference type="EMBL" id="WJBH02000001">
    <property type="protein sequence ID" value="KAI9565794.1"/>
    <property type="molecule type" value="Genomic_DNA"/>
</dbReference>
<dbReference type="GO" id="GO:1902073">
    <property type="term" value="P:positive regulation of hypoxia-inducible factor-1alpha signaling pathway"/>
    <property type="evidence" value="ECO:0007669"/>
    <property type="project" value="InterPro"/>
</dbReference>
<comment type="subcellular location">
    <subcellularLocation>
        <location evidence="2">Cytoplasm</location>
    </subcellularLocation>
    <subcellularLocation>
        <location evidence="1">Nucleus</location>
    </subcellularLocation>
</comment>
<proteinExistence type="predicted"/>
<feature type="domain" description="RWD" evidence="6">
    <location>
        <begin position="17"/>
        <end position="119"/>
    </location>
</feature>
<evidence type="ECO:0000313" key="7">
    <source>
        <dbReference type="EMBL" id="KAI9565794.1"/>
    </source>
</evidence>
<dbReference type="GO" id="GO:0005634">
    <property type="term" value="C:nucleus"/>
    <property type="evidence" value="ECO:0007669"/>
    <property type="project" value="UniProtKB-SubCell"/>
</dbReference>
<dbReference type="AlphaFoldDB" id="A0AAD5L5V0"/>
<accession>A0AAD5L5V0</accession>
<keyword evidence="4" id="KW-0963">Cytoplasm</keyword>
<protein>
    <recommendedName>
        <fullName evidence="3">RWD domain-containing protein 3</fullName>
    </recommendedName>
</protein>
<evidence type="ECO:0000259" key="6">
    <source>
        <dbReference type="PROSITE" id="PS50908"/>
    </source>
</evidence>
<dbReference type="SUPFAM" id="SSF54495">
    <property type="entry name" value="UBC-like"/>
    <property type="match status" value="1"/>
</dbReference>
<evidence type="ECO:0000256" key="4">
    <source>
        <dbReference type="ARBA" id="ARBA00022490"/>
    </source>
</evidence>
<dbReference type="GO" id="GO:0005737">
    <property type="term" value="C:cytoplasm"/>
    <property type="evidence" value="ECO:0007669"/>
    <property type="project" value="UniProtKB-SubCell"/>
</dbReference>
<evidence type="ECO:0000256" key="1">
    <source>
        <dbReference type="ARBA" id="ARBA00004123"/>
    </source>
</evidence>
<keyword evidence="8" id="KW-1185">Reference proteome</keyword>
<dbReference type="InterPro" id="IPR038840">
    <property type="entry name" value="RWDD3"/>
</dbReference>
<dbReference type="InterPro" id="IPR016135">
    <property type="entry name" value="UBQ-conjugating_enzyme/RWD"/>
</dbReference>
<sequence length="273" mass="31378">METTGLICGIHNDDIADEVQALSAILCADQEFQVQSINEKEVVLVIHPHQIKNNLTLTVVLDIKSYPASSPQLSVQSHRLSRAELHILDTLIKEEAYKLRGQVTVLSLVEWLVRYCKLYEEKTIPAAESLTGDAEYEYTVIAHLHHIRSRTIYVKTLSQWFRELNLHGVLIYYRRWIFLMVSGNKNNLQLYLKRHRTQNVDIDSVGRPCRERLLTVLGQVEGRLDAAGVLDEVELNDSEIYSATNWTEEMMKVITTHQRGAATREVQVIRKDE</sequence>
<dbReference type="InterPro" id="IPR006575">
    <property type="entry name" value="RWD_dom"/>
</dbReference>
<evidence type="ECO:0000256" key="3">
    <source>
        <dbReference type="ARBA" id="ARBA00015444"/>
    </source>
</evidence>
<dbReference type="PANTHER" id="PTHR15628:SF1">
    <property type="entry name" value="RWD DOMAIN-CONTAINING PROTEIN 3"/>
    <property type="match status" value="1"/>
</dbReference>